<name>A0A5Y6M2M9_SALHO</name>
<proteinExistence type="predicted"/>
<protein>
    <submittedName>
        <fullName evidence="1">DUF4432 family protein</fullName>
    </submittedName>
</protein>
<dbReference type="GO" id="GO:0005975">
    <property type="term" value="P:carbohydrate metabolic process"/>
    <property type="evidence" value="ECO:0007669"/>
    <property type="project" value="InterPro"/>
</dbReference>
<dbReference type="AlphaFoldDB" id="A0A5Y6M2M9"/>
<dbReference type="Gene3D" id="2.70.98.10">
    <property type="match status" value="1"/>
</dbReference>
<evidence type="ECO:0000313" key="1">
    <source>
        <dbReference type="EMBL" id="ECK7329282.1"/>
    </source>
</evidence>
<dbReference type="GO" id="GO:0003824">
    <property type="term" value="F:catalytic activity"/>
    <property type="evidence" value="ECO:0007669"/>
    <property type="project" value="InterPro"/>
</dbReference>
<comment type="caution">
    <text evidence="1">The sequence shown here is derived from an EMBL/GenBank/DDBJ whole genome shotgun (WGS) entry which is preliminary data.</text>
</comment>
<reference evidence="1" key="1">
    <citation type="submission" date="2019-08" db="EMBL/GenBank/DDBJ databases">
        <authorList>
            <person name="Ashton P.M."/>
            <person name="Dallman T."/>
            <person name="Nair S."/>
            <person name="De Pinna E."/>
            <person name="Peters T."/>
            <person name="Grant K."/>
        </authorList>
    </citation>
    <scope>NUCLEOTIDE SEQUENCE</scope>
    <source>
        <strain evidence="1">779338</strain>
    </source>
</reference>
<dbReference type="CDD" id="cd09269">
    <property type="entry name" value="deoxyribose_mutarotase"/>
    <property type="match status" value="1"/>
</dbReference>
<dbReference type="InterPro" id="IPR011013">
    <property type="entry name" value="Gal_mutarotase_sf_dom"/>
</dbReference>
<accession>A0A5Y6M2M9</accession>
<dbReference type="SUPFAM" id="SSF74650">
    <property type="entry name" value="Galactose mutarotase-like"/>
    <property type="match status" value="1"/>
</dbReference>
<gene>
    <name evidence="1" type="ORF">FRN20_00145</name>
</gene>
<dbReference type="InterPro" id="IPR014718">
    <property type="entry name" value="GH-type_carb-bd"/>
</dbReference>
<sequence>MTTRITLWRELFSEQPRILLENGDFTVTAFRYASGVEGLKIQNSRGHLVILPWMGQMIWDAQFDGHDLTMRNMFRQPKPVAEVVATYGCFAFHSGLLANGCPSPEDTHLLHGEMPCAAMDDAWLELEGDSLRVAGRYEYVMGFGHHYQAQPAVVMRKASALFDIQMAVTNLASVAMPLQYMCHMNYAYVPNATFRQNIPDTALKLRESVPAHVKPTAQWLAFNQRLLQGEASLATLNEPGFYDPEIVFFVDELDRYTDTPEFCMIAPDGTTFVTRFASAELNYVTRWILYNGDQRVAAFALPATCRPEGFLAAQRNGTLLQLEPQQTRTFTVTTGIVRPLKA</sequence>
<organism evidence="1">
    <name type="scientific">Salmonella houtenae</name>
    <dbReference type="NCBI Taxonomy" id="59205"/>
    <lineage>
        <taxon>Bacteria</taxon>
        <taxon>Pseudomonadati</taxon>
        <taxon>Pseudomonadota</taxon>
        <taxon>Gammaproteobacteria</taxon>
        <taxon>Enterobacterales</taxon>
        <taxon>Enterobacteriaceae</taxon>
        <taxon>Salmonella</taxon>
    </lineage>
</organism>
<dbReference type="GO" id="GO:0030246">
    <property type="term" value="F:carbohydrate binding"/>
    <property type="evidence" value="ECO:0007669"/>
    <property type="project" value="InterPro"/>
</dbReference>
<dbReference type="EMBL" id="AAJCYV010000001">
    <property type="protein sequence ID" value="ECK7329282.1"/>
    <property type="molecule type" value="Genomic_DNA"/>
</dbReference>